<feature type="binding site" evidence="8">
    <location>
        <position position="310"/>
    </location>
    <ligand>
        <name>Mg(2+)</name>
        <dbReference type="ChEBI" id="CHEBI:18420"/>
        <label>1</label>
    </ligand>
</feature>
<dbReference type="RefSeq" id="XP_038047233.1">
    <property type="nucleotide sequence ID" value="XM_038191305.1"/>
</dbReference>
<evidence type="ECO:0000256" key="3">
    <source>
        <dbReference type="ARBA" id="ARBA00049582"/>
    </source>
</evidence>
<dbReference type="FunFam" id="1.10.4080.10:FF:000002">
    <property type="entry name" value="ADP-ribosylarginine hydrolase isoform X1"/>
    <property type="match status" value="1"/>
</dbReference>
<dbReference type="InterPro" id="IPR036705">
    <property type="entry name" value="Ribosyl_crysJ1_sf"/>
</dbReference>
<dbReference type="PANTHER" id="PTHR16222">
    <property type="entry name" value="ADP-RIBOSYLGLYCOHYDROLASE"/>
    <property type="match status" value="1"/>
</dbReference>
<protein>
    <recommendedName>
        <fullName evidence="5">ADP-ribosylhydrolase ARH1</fullName>
        <ecNumber evidence="4">3.2.2.19</ecNumber>
    </recommendedName>
    <alternativeName>
        <fullName evidence="6">ADP-ribose-L-arginine cleaving enzyme</fullName>
    </alternativeName>
    <alternativeName>
        <fullName evidence="7">[Protein ADP-ribosylarginine] hydrolase</fullName>
    </alternativeName>
</protein>
<dbReference type="OrthoDB" id="10250509at2759"/>
<keyword evidence="8" id="KW-0460">Magnesium</keyword>
<dbReference type="EnsemblMetazoa" id="XM_038191305.1">
    <property type="protein sequence ID" value="XP_038047233.1"/>
    <property type="gene ID" value="LOC119721298"/>
</dbReference>
<dbReference type="Proteomes" id="UP000887568">
    <property type="component" value="Unplaced"/>
</dbReference>
<sequence length="357" mass="39187">MLATGMASRYKAAMVLSGVGDAIGYRNGRWEFCYNGEDIHKDLKKFGGLAKLKISLPGWPVSDDTVLHIATAEALATNKPIGEELFMELATCYIRGSDDMGGRAPGPTTQFAIHRFKTQQTAGYVSPFNNKGGGCGAAMRSMCIGLRFPRPEQLGDLVAVAVESGRMTHNHPTGHLGSLAGALFTSYAVQGKPVREWGAGLMDTLPKAMEYIKSVGRDVEENKLKWNYFEAQWKNYLKLRGLTDGKSDPKFPEEYGIEERDEFYKSVSFAGWGGASGHDAPMIAYDAVLGAGDSWEELCLRGVLHGGDNDSTGAIACCWWGAMYGMEGVPENHYKELEYRSRLEELGEKLYNLSHPQ</sequence>
<dbReference type="RefSeq" id="XP_038047234.1">
    <property type="nucleotide sequence ID" value="XM_038191306.1"/>
</dbReference>
<dbReference type="SUPFAM" id="SSF101478">
    <property type="entry name" value="ADP-ribosylglycohydrolase"/>
    <property type="match status" value="1"/>
</dbReference>
<feature type="binding site" evidence="8">
    <location>
        <position position="64"/>
    </location>
    <ligand>
        <name>Mg(2+)</name>
        <dbReference type="ChEBI" id="CHEBI:18420"/>
        <label>1</label>
    </ligand>
</feature>
<evidence type="ECO:0000256" key="5">
    <source>
        <dbReference type="ARBA" id="ARBA00049773"/>
    </source>
</evidence>
<organism evidence="9 10">
    <name type="scientific">Patiria miniata</name>
    <name type="common">Bat star</name>
    <name type="synonym">Asterina miniata</name>
    <dbReference type="NCBI Taxonomy" id="46514"/>
    <lineage>
        <taxon>Eukaryota</taxon>
        <taxon>Metazoa</taxon>
        <taxon>Echinodermata</taxon>
        <taxon>Eleutherozoa</taxon>
        <taxon>Asterozoa</taxon>
        <taxon>Asteroidea</taxon>
        <taxon>Valvatacea</taxon>
        <taxon>Valvatida</taxon>
        <taxon>Asterinidae</taxon>
        <taxon>Patiria</taxon>
    </lineage>
</organism>
<name>A0A913Z691_PATMI</name>
<dbReference type="Gene3D" id="1.10.4080.10">
    <property type="entry name" value="ADP-ribosylation/Crystallin J1"/>
    <property type="match status" value="1"/>
</dbReference>
<dbReference type="GO" id="GO:0003875">
    <property type="term" value="F:ADP-ribosylarginine hydrolase activity"/>
    <property type="evidence" value="ECO:0007669"/>
    <property type="project" value="UniProtKB-EC"/>
</dbReference>
<dbReference type="GO" id="GO:0051725">
    <property type="term" value="P:protein de-ADP-ribosylation"/>
    <property type="evidence" value="ECO:0007669"/>
    <property type="project" value="InterPro"/>
</dbReference>
<keyword evidence="8" id="KW-0479">Metal-binding</keyword>
<proteinExistence type="inferred from homology"/>
<dbReference type="CTD" id="141"/>
<comment type="function">
    <text evidence="3">Specifically acts as an arginine mono-ADP-ribosylhydrolase by mediating the removal of mono-ADP-ribose attached to arginine residues on proteins.</text>
</comment>
<dbReference type="InterPro" id="IPR005502">
    <property type="entry name" value="Ribosyl_crysJ1"/>
</dbReference>
<dbReference type="OMA" id="RKWEFLQ"/>
<comment type="similarity">
    <text evidence="1">Belongs to the ADP-ribosylglycohydrolase family.</text>
</comment>
<evidence type="ECO:0000256" key="7">
    <source>
        <dbReference type="ARBA" id="ARBA00049810"/>
    </source>
</evidence>
<feature type="binding site" evidence="8">
    <location>
        <position position="311"/>
    </location>
    <ligand>
        <name>Mg(2+)</name>
        <dbReference type="ChEBI" id="CHEBI:18420"/>
        <label>1</label>
    </ligand>
</feature>
<evidence type="ECO:0000313" key="10">
    <source>
        <dbReference type="Proteomes" id="UP000887568"/>
    </source>
</evidence>
<feature type="binding site" evidence="8">
    <location>
        <position position="308"/>
    </location>
    <ligand>
        <name>Mg(2+)</name>
        <dbReference type="ChEBI" id="CHEBI:18420"/>
        <label>1</label>
    </ligand>
</feature>
<dbReference type="EC" id="3.2.2.19" evidence="4"/>
<dbReference type="PIRSF" id="PIRSF016939">
    <property type="entry name" value="ADP_ribslarg_hdr"/>
    <property type="match status" value="1"/>
</dbReference>
<dbReference type="InterPro" id="IPR012108">
    <property type="entry name" value="ADP-ribosylarg_hydro"/>
</dbReference>
<keyword evidence="10" id="KW-1185">Reference proteome</keyword>
<dbReference type="GeneID" id="119721298"/>
<keyword evidence="2" id="KW-0378">Hydrolase</keyword>
<evidence type="ECO:0000256" key="6">
    <source>
        <dbReference type="ARBA" id="ARBA00049798"/>
    </source>
</evidence>
<evidence type="ECO:0000313" key="9">
    <source>
        <dbReference type="EnsemblMetazoa" id="XP_038047234.1"/>
    </source>
</evidence>
<dbReference type="EnsemblMetazoa" id="XM_038191306.1">
    <property type="protein sequence ID" value="XP_038047234.1"/>
    <property type="gene ID" value="LOC119721298"/>
</dbReference>
<dbReference type="InterPro" id="IPR050792">
    <property type="entry name" value="ADP-ribosylglycohydrolase"/>
</dbReference>
<feature type="binding site" evidence="8">
    <location>
        <position position="63"/>
    </location>
    <ligand>
        <name>Mg(2+)</name>
        <dbReference type="ChEBI" id="CHEBI:18420"/>
        <label>1</label>
    </ligand>
</feature>
<evidence type="ECO:0000256" key="2">
    <source>
        <dbReference type="ARBA" id="ARBA00022801"/>
    </source>
</evidence>
<evidence type="ECO:0000256" key="4">
    <source>
        <dbReference type="ARBA" id="ARBA00049725"/>
    </source>
</evidence>
<dbReference type="Pfam" id="PF03747">
    <property type="entry name" value="ADP_ribosyl_GH"/>
    <property type="match status" value="1"/>
</dbReference>
<dbReference type="PANTHER" id="PTHR16222:SF26">
    <property type="entry name" value="ADP-RIBOSYLHYDROLASE ARH1"/>
    <property type="match status" value="1"/>
</dbReference>
<evidence type="ECO:0000256" key="8">
    <source>
        <dbReference type="PIRSR" id="PIRSR605502-1"/>
    </source>
</evidence>
<dbReference type="GO" id="GO:0000287">
    <property type="term" value="F:magnesium ion binding"/>
    <property type="evidence" value="ECO:0007669"/>
    <property type="project" value="InterPro"/>
</dbReference>
<reference evidence="9" key="1">
    <citation type="submission" date="2022-11" db="UniProtKB">
        <authorList>
            <consortium name="EnsemblMetazoa"/>
        </authorList>
    </citation>
    <scope>IDENTIFICATION</scope>
</reference>
<dbReference type="AlphaFoldDB" id="A0A913Z691"/>
<comment type="cofactor">
    <cofactor evidence="8">
        <name>Mg(2+)</name>
        <dbReference type="ChEBI" id="CHEBI:18420"/>
    </cofactor>
    <text evidence="8">Binds 2 magnesium ions per subunit.</text>
</comment>
<feature type="binding site" evidence="8">
    <location>
        <position position="62"/>
    </location>
    <ligand>
        <name>Mg(2+)</name>
        <dbReference type="ChEBI" id="CHEBI:18420"/>
        <label>1</label>
    </ligand>
</feature>
<accession>A0A913Z691</accession>
<evidence type="ECO:0000256" key="1">
    <source>
        <dbReference type="ARBA" id="ARBA00010702"/>
    </source>
</evidence>